<feature type="domain" description="HTH cro/C1-type" evidence="2">
    <location>
        <begin position="34"/>
        <end position="94"/>
    </location>
</feature>
<evidence type="ECO:0000256" key="1">
    <source>
        <dbReference type="SAM" id="Phobius"/>
    </source>
</evidence>
<gene>
    <name evidence="3" type="ORF">C8D84_101142</name>
</gene>
<dbReference type="AlphaFoldDB" id="A0A2V2A5N9"/>
<dbReference type="CDD" id="cd00093">
    <property type="entry name" value="HTH_XRE"/>
    <property type="match status" value="1"/>
</dbReference>
<protein>
    <submittedName>
        <fullName evidence="3">Putative transcriptional regulator</fullName>
    </submittedName>
</protein>
<dbReference type="Pfam" id="PF13443">
    <property type="entry name" value="HTH_26"/>
    <property type="match status" value="1"/>
</dbReference>
<dbReference type="GO" id="GO:0003677">
    <property type="term" value="F:DNA binding"/>
    <property type="evidence" value="ECO:0007669"/>
    <property type="project" value="InterPro"/>
</dbReference>
<organism evidence="3 4">
    <name type="scientific">Psychrobacter immobilis</name>
    <dbReference type="NCBI Taxonomy" id="498"/>
    <lineage>
        <taxon>Bacteria</taxon>
        <taxon>Pseudomonadati</taxon>
        <taxon>Pseudomonadota</taxon>
        <taxon>Gammaproteobacteria</taxon>
        <taxon>Moraxellales</taxon>
        <taxon>Moraxellaceae</taxon>
        <taxon>Psychrobacter</taxon>
    </lineage>
</organism>
<proteinExistence type="predicted"/>
<keyword evidence="1" id="KW-0472">Membrane</keyword>
<evidence type="ECO:0000313" key="4">
    <source>
        <dbReference type="Proteomes" id="UP000245655"/>
    </source>
</evidence>
<keyword evidence="1" id="KW-1133">Transmembrane helix</keyword>
<dbReference type="InterPro" id="IPR001387">
    <property type="entry name" value="Cro/C1-type_HTH"/>
</dbReference>
<name>A0A2V2A5N9_PSYIM</name>
<evidence type="ECO:0000259" key="2">
    <source>
        <dbReference type="Pfam" id="PF13443"/>
    </source>
</evidence>
<dbReference type="Gene3D" id="1.10.260.40">
    <property type="entry name" value="lambda repressor-like DNA-binding domains"/>
    <property type="match status" value="1"/>
</dbReference>
<feature type="transmembrane region" description="Helical" evidence="1">
    <location>
        <begin position="14"/>
        <end position="32"/>
    </location>
</feature>
<evidence type="ECO:0000313" key="3">
    <source>
        <dbReference type="EMBL" id="PWK15195.1"/>
    </source>
</evidence>
<accession>A0A2V2A5N9</accession>
<sequence>MVIFNTTVVIFHKFITMQVLFIIIMGVYRMIVNHLPTLLAERRLKVADAVRATEVSKTTLHKIYNDQSSRIDFDTIDKLCEYLGVGDLFEYVTEVEAENIKK</sequence>
<keyword evidence="1" id="KW-0812">Transmembrane</keyword>
<comment type="caution">
    <text evidence="3">The sequence shown here is derived from an EMBL/GenBank/DDBJ whole genome shotgun (WGS) entry which is preliminary data.</text>
</comment>
<dbReference type="EMBL" id="QGGM01000001">
    <property type="protein sequence ID" value="PWK15195.1"/>
    <property type="molecule type" value="Genomic_DNA"/>
</dbReference>
<dbReference type="InterPro" id="IPR010982">
    <property type="entry name" value="Lambda_DNA-bd_dom_sf"/>
</dbReference>
<dbReference type="Proteomes" id="UP000245655">
    <property type="component" value="Unassembled WGS sequence"/>
</dbReference>
<reference evidence="3 4" key="1">
    <citation type="submission" date="2018-05" db="EMBL/GenBank/DDBJ databases">
        <title>Genomic Encyclopedia of Type Strains, Phase IV (KMG-IV): sequencing the most valuable type-strain genomes for metagenomic binning, comparative biology and taxonomic classification.</title>
        <authorList>
            <person name="Goeker M."/>
        </authorList>
    </citation>
    <scope>NUCLEOTIDE SEQUENCE [LARGE SCALE GENOMIC DNA]</scope>
    <source>
        <strain evidence="3 4">DSM 7229</strain>
    </source>
</reference>
<keyword evidence="4" id="KW-1185">Reference proteome</keyword>
<dbReference type="SUPFAM" id="SSF47413">
    <property type="entry name" value="lambda repressor-like DNA-binding domains"/>
    <property type="match status" value="1"/>
</dbReference>